<dbReference type="EMBL" id="JAEPRD010000048">
    <property type="protein sequence ID" value="KAG2203931.1"/>
    <property type="molecule type" value="Genomic_DNA"/>
</dbReference>
<evidence type="ECO:0000313" key="2">
    <source>
        <dbReference type="Proteomes" id="UP000603453"/>
    </source>
</evidence>
<accession>A0A8H7UZ03</accession>
<dbReference type="Proteomes" id="UP000603453">
    <property type="component" value="Unassembled WGS sequence"/>
</dbReference>
<sequence>MTKTRIKPAGVSIEIEVIQLNKIIGVNKSILCCLRSHCSEDADDSLFKIGMDVIVKQFEDVVIATKAHEVNMFLPADVNDIMDFMDSDTMD</sequence>
<evidence type="ECO:0000313" key="1">
    <source>
        <dbReference type="EMBL" id="KAG2203931.1"/>
    </source>
</evidence>
<reference evidence="1" key="1">
    <citation type="submission" date="2020-12" db="EMBL/GenBank/DDBJ databases">
        <title>Metabolic potential, ecology and presence of endohyphal bacteria is reflected in genomic diversity of Mucoromycotina.</title>
        <authorList>
            <person name="Muszewska A."/>
            <person name="Okrasinska A."/>
            <person name="Steczkiewicz K."/>
            <person name="Drgas O."/>
            <person name="Orlowska M."/>
            <person name="Perlinska-Lenart U."/>
            <person name="Aleksandrzak-Piekarczyk T."/>
            <person name="Szatraj K."/>
            <person name="Zielenkiewicz U."/>
            <person name="Pilsyk S."/>
            <person name="Malc E."/>
            <person name="Mieczkowski P."/>
            <person name="Kruszewska J.S."/>
            <person name="Biernat P."/>
            <person name="Pawlowska J."/>
        </authorList>
    </citation>
    <scope>NUCLEOTIDE SEQUENCE</scope>
    <source>
        <strain evidence="1">WA0000017839</strain>
    </source>
</reference>
<keyword evidence="2" id="KW-1185">Reference proteome</keyword>
<name>A0A8H7UZ03_9FUNG</name>
<dbReference type="AlphaFoldDB" id="A0A8H7UZ03"/>
<dbReference type="OrthoDB" id="2290452at2759"/>
<organism evidence="1 2">
    <name type="scientific">Mucor saturninus</name>
    <dbReference type="NCBI Taxonomy" id="64648"/>
    <lineage>
        <taxon>Eukaryota</taxon>
        <taxon>Fungi</taxon>
        <taxon>Fungi incertae sedis</taxon>
        <taxon>Mucoromycota</taxon>
        <taxon>Mucoromycotina</taxon>
        <taxon>Mucoromycetes</taxon>
        <taxon>Mucorales</taxon>
        <taxon>Mucorineae</taxon>
        <taxon>Mucoraceae</taxon>
        <taxon>Mucor</taxon>
    </lineage>
</organism>
<proteinExistence type="predicted"/>
<gene>
    <name evidence="1" type="ORF">INT47_007514</name>
</gene>
<comment type="caution">
    <text evidence="1">The sequence shown here is derived from an EMBL/GenBank/DDBJ whole genome shotgun (WGS) entry which is preliminary data.</text>
</comment>
<protein>
    <submittedName>
        <fullName evidence="1">Uncharacterized protein</fullName>
    </submittedName>
</protein>